<keyword evidence="1" id="KW-0732">Signal</keyword>
<dbReference type="AlphaFoldDB" id="A0A2M7YK49"/>
<accession>A0A2M7YK49</accession>
<sequence>MKNWVVILSSLFLFGFCETLTAQDCSSMIFENKVVGGIHVLRTNPQIVVVRGTYTYSIDFRSDNLGLMAKVYSQGGEIFNQNDEMI</sequence>
<evidence type="ECO:0000313" key="2">
    <source>
        <dbReference type="EMBL" id="PJA63340.1"/>
    </source>
</evidence>
<dbReference type="Proteomes" id="UP000229026">
    <property type="component" value="Unassembled WGS sequence"/>
</dbReference>
<feature type="signal peptide" evidence="1">
    <location>
        <begin position="1"/>
        <end position="22"/>
    </location>
</feature>
<feature type="non-terminal residue" evidence="2">
    <location>
        <position position="86"/>
    </location>
</feature>
<name>A0A2M7YK49_9BACT</name>
<comment type="caution">
    <text evidence="2">The sequence shown here is derived from an EMBL/GenBank/DDBJ whole genome shotgun (WGS) entry which is preliminary data.</text>
</comment>
<proteinExistence type="predicted"/>
<feature type="chain" id="PRO_5014882988" evidence="1">
    <location>
        <begin position="23"/>
        <end position="86"/>
    </location>
</feature>
<protein>
    <submittedName>
        <fullName evidence="2">Uncharacterized protein</fullName>
    </submittedName>
</protein>
<evidence type="ECO:0000313" key="3">
    <source>
        <dbReference type="Proteomes" id="UP000229026"/>
    </source>
</evidence>
<evidence type="ECO:0000256" key="1">
    <source>
        <dbReference type="SAM" id="SignalP"/>
    </source>
</evidence>
<reference evidence="3" key="1">
    <citation type="submission" date="2017-09" db="EMBL/GenBank/DDBJ databases">
        <title>Depth-based differentiation of microbial function through sediment-hosted aquifers and enrichment of novel symbionts in the deep terrestrial subsurface.</title>
        <authorList>
            <person name="Probst A.J."/>
            <person name="Ladd B."/>
            <person name="Jarett J.K."/>
            <person name="Geller-Mcgrath D.E."/>
            <person name="Sieber C.M.K."/>
            <person name="Emerson J.B."/>
            <person name="Anantharaman K."/>
            <person name="Thomas B.C."/>
            <person name="Malmstrom R."/>
            <person name="Stieglmeier M."/>
            <person name="Klingl A."/>
            <person name="Woyke T."/>
            <person name="Ryan C.M."/>
            <person name="Banfield J.F."/>
        </authorList>
    </citation>
    <scope>NUCLEOTIDE SEQUENCE [LARGE SCALE GENOMIC DNA]</scope>
</reference>
<dbReference type="EMBL" id="PFWH01000050">
    <property type="protein sequence ID" value="PJA63340.1"/>
    <property type="molecule type" value="Genomic_DNA"/>
</dbReference>
<organism evidence="2 3">
    <name type="scientific">Candidatus Portnoybacteria bacterium CG_4_9_14_3_um_filter_44_9</name>
    <dbReference type="NCBI Taxonomy" id="1974806"/>
    <lineage>
        <taxon>Bacteria</taxon>
        <taxon>Candidatus Portnoyibacteriota</taxon>
    </lineage>
</organism>
<gene>
    <name evidence="2" type="ORF">CO161_01615</name>
</gene>